<dbReference type="PANTHER" id="PTHR46609">
    <property type="entry name" value="EXONUCLEASE, PHAGE-TYPE/RECB, C-TERMINAL DOMAIN-CONTAINING PROTEIN"/>
    <property type="match status" value="1"/>
</dbReference>
<dbReference type="Pfam" id="PF09588">
    <property type="entry name" value="YqaJ"/>
    <property type="match status" value="1"/>
</dbReference>
<dbReference type="RefSeq" id="XP_038048585.1">
    <property type="nucleotide sequence ID" value="XM_038192657.1"/>
</dbReference>
<proteinExistence type="predicted"/>
<dbReference type="RefSeq" id="XP_038048577.1">
    <property type="nucleotide sequence ID" value="XM_038192649.1"/>
</dbReference>
<evidence type="ECO:0000256" key="1">
    <source>
        <dbReference type="SAM" id="MobiDB-lite"/>
    </source>
</evidence>
<organism evidence="3 4">
    <name type="scientific">Patiria miniata</name>
    <name type="common">Bat star</name>
    <name type="synonym">Asterina miniata</name>
    <dbReference type="NCBI Taxonomy" id="46514"/>
    <lineage>
        <taxon>Eukaryota</taxon>
        <taxon>Metazoa</taxon>
        <taxon>Echinodermata</taxon>
        <taxon>Eleutherozoa</taxon>
        <taxon>Asterozoa</taxon>
        <taxon>Asteroidea</taxon>
        <taxon>Valvatacea</taxon>
        <taxon>Valvatida</taxon>
        <taxon>Asterinidae</taxon>
        <taxon>Patiria</taxon>
    </lineage>
</organism>
<reference evidence="3" key="1">
    <citation type="submission" date="2022-11" db="UniProtKB">
        <authorList>
            <consortium name="EnsemblMetazoa"/>
        </authorList>
    </citation>
    <scope>IDENTIFICATION</scope>
</reference>
<feature type="region of interest" description="Disordered" evidence="1">
    <location>
        <begin position="69"/>
        <end position="92"/>
    </location>
</feature>
<dbReference type="Gene3D" id="3.90.320.10">
    <property type="match status" value="1"/>
</dbReference>
<dbReference type="EnsemblMetazoa" id="XM_038192641.1">
    <property type="protein sequence ID" value="XP_038048569.1"/>
    <property type="gene ID" value="LOC119722489"/>
</dbReference>
<dbReference type="PANTHER" id="PTHR46609:SF8">
    <property type="entry name" value="YQAJ VIRAL RECOMBINASE DOMAIN-CONTAINING PROTEIN"/>
    <property type="match status" value="1"/>
</dbReference>
<dbReference type="InterPro" id="IPR045864">
    <property type="entry name" value="aa-tRNA-synth_II/BPL/LPL"/>
</dbReference>
<dbReference type="RefSeq" id="XP_038048593.1">
    <property type="nucleotide sequence ID" value="XM_038192665.1"/>
</dbReference>
<keyword evidence="4" id="KW-1185">Reference proteome</keyword>
<dbReference type="EnsemblMetazoa" id="XM_038192665.1">
    <property type="protein sequence ID" value="XP_038048593.1"/>
    <property type="gene ID" value="LOC119722489"/>
</dbReference>
<dbReference type="SUPFAM" id="SSF52980">
    <property type="entry name" value="Restriction endonuclease-like"/>
    <property type="match status" value="1"/>
</dbReference>
<dbReference type="AlphaFoldDB" id="A0A913Z9Y7"/>
<name>A0A913Z9Y7_PATMI</name>
<feature type="compositionally biased region" description="Polar residues" evidence="1">
    <location>
        <begin position="69"/>
        <end position="85"/>
    </location>
</feature>
<feature type="domain" description="YqaJ viral recombinase" evidence="2">
    <location>
        <begin position="267"/>
        <end position="422"/>
    </location>
</feature>
<dbReference type="OrthoDB" id="6158042at2759"/>
<dbReference type="EnsemblMetazoa" id="XM_038192649.1">
    <property type="protein sequence ID" value="XP_038048577.1"/>
    <property type="gene ID" value="LOC119722489"/>
</dbReference>
<dbReference type="Proteomes" id="UP000887568">
    <property type="component" value="Unplaced"/>
</dbReference>
<dbReference type="Gene3D" id="3.30.930.10">
    <property type="entry name" value="Bira Bifunctional Protein, Domain 2"/>
    <property type="match status" value="1"/>
</dbReference>
<dbReference type="GeneID" id="119722489"/>
<dbReference type="InterPro" id="IPR019080">
    <property type="entry name" value="YqaJ_viral_recombinase"/>
</dbReference>
<sequence>MCKEAGLLQKLIGLCSRYGYIHPSCVLGRSGVKGCYDYGPLGTLLRRNIQNEWWTSVVSSQEDMFGIESSQVQQTSIRNTNQSENSSDDINDHRRLSVIPSSDKMQTQEENLNWTLRDSLNQGTISQYYNTLQLVSRRLPFGLAQIGQCFRRTGQSESLTDDDHDRYIFDLPEFTQMTAQFYCSPKTADRWMIDWQRDRIQWWRKRNYSKGSKLPQSKATCGNTRFPIQASLTLKPEFAECNAVTPLTEQEAVDLEQATVGQASCIHWFETREKRLTSSLFGKILKRKKAVNQSFLMSLFGFNSKADSSPAVMYGKNHEDEAKMVFAERNPHLHLHNCGFVVNPAFSFLGASPDGKVCNGGQTGILEVKCPYSARGMMVREAVASIPQFYMVKSTSDNSALALKRDHDYYYQVQGQLMVTGAPFCDFVVYTDRDVYVERILPDVELWNAMLDKLAAFYLKHAMPFLNEQGM</sequence>
<dbReference type="InterPro" id="IPR051703">
    <property type="entry name" value="NF-kappa-B_Signaling_Reg"/>
</dbReference>
<dbReference type="EnsemblMetazoa" id="XM_038192657.1">
    <property type="protein sequence ID" value="XP_038048585.1"/>
    <property type="gene ID" value="LOC119722489"/>
</dbReference>
<dbReference type="InterPro" id="IPR011604">
    <property type="entry name" value="PDDEXK-like_dom_sf"/>
</dbReference>
<protein>
    <recommendedName>
        <fullName evidence="2">YqaJ viral recombinase domain-containing protein</fullName>
    </recommendedName>
</protein>
<evidence type="ECO:0000259" key="2">
    <source>
        <dbReference type="Pfam" id="PF09588"/>
    </source>
</evidence>
<evidence type="ECO:0000313" key="3">
    <source>
        <dbReference type="EnsemblMetazoa" id="XP_038048577.1"/>
    </source>
</evidence>
<dbReference type="RefSeq" id="XP_038048569.1">
    <property type="nucleotide sequence ID" value="XM_038192641.1"/>
</dbReference>
<evidence type="ECO:0000313" key="4">
    <source>
        <dbReference type="Proteomes" id="UP000887568"/>
    </source>
</evidence>
<dbReference type="CDD" id="cd22343">
    <property type="entry name" value="PDDEXK_lambda_exonuclease-like"/>
    <property type="match status" value="1"/>
</dbReference>
<dbReference type="GO" id="GO:0006281">
    <property type="term" value="P:DNA repair"/>
    <property type="evidence" value="ECO:0007669"/>
    <property type="project" value="UniProtKB-ARBA"/>
</dbReference>
<dbReference type="InterPro" id="IPR011335">
    <property type="entry name" value="Restrct_endonuc-II-like"/>
</dbReference>
<dbReference type="SUPFAM" id="SSF55681">
    <property type="entry name" value="Class II aaRS and biotin synthetases"/>
    <property type="match status" value="1"/>
</dbReference>
<accession>A0A913Z9Y7</accession>